<evidence type="ECO:0000313" key="1">
    <source>
        <dbReference type="EMBL" id="SFT35328.1"/>
    </source>
</evidence>
<name>A0A1I6XAH3_9FLAO</name>
<gene>
    <name evidence="1" type="ORF">SAMN05216474_0055</name>
</gene>
<dbReference type="Proteomes" id="UP000236454">
    <property type="component" value="Unassembled WGS sequence"/>
</dbReference>
<evidence type="ECO:0000313" key="2">
    <source>
        <dbReference type="Proteomes" id="UP000236454"/>
    </source>
</evidence>
<dbReference type="STRING" id="477690.SAMN05216474_0055"/>
<reference evidence="1 2" key="1">
    <citation type="submission" date="2016-10" db="EMBL/GenBank/DDBJ databases">
        <authorList>
            <person name="de Groot N.N."/>
        </authorList>
    </citation>
    <scope>NUCLEOTIDE SEQUENCE [LARGE SCALE GENOMIC DNA]</scope>
    <source>
        <strain evidence="1 2">CGMCC 1.7005</strain>
    </source>
</reference>
<dbReference type="RefSeq" id="WP_090244881.1">
    <property type="nucleotide sequence ID" value="NZ_FPAS01000001.1"/>
</dbReference>
<proteinExistence type="predicted"/>
<sequence length="169" mass="19571">MPLKSNATADEKTSPFYLKNEELCREWENYITEKNGQLKGVYNASSFHIEGRIETTNTWSIEVKKATFSSGNLLLSSKYQNLQEILTLSTKISNTTSGNFRICKSIFKRKSQKHPLYKKVNDLFIADLDSGELYEIVFKKQQLTFTYHHCNERFDIVNKIINLDLNSEA</sequence>
<organism evidence="1 2">
    <name type="scientific">Lishizhenia tianjinensis</name>
    <dbReference type="NCBI Taxonomy" id="477690"/>
    <lineage>
        <taxon>Bacteria</taxon>
        <taxon>Pseudomonadati</taxon>
        <taxon>Bacteroidota</taxon>
        <taxon>Flavobacteriia</taxon>
        <taxon>Flavobacteriales</taxon>
        <taxon>Crocinitomicaceae</taxon>
        <taxon>Lishizhenia</taxon>
    </lineage>
</organism>
<accession>A0A1I6XAH3</accession>
<protein>
    <submittedName>
        <fullName evidence="1">Uncharacterized protein</fullName>
    </submittedName>
</protein>
<keyword evidence="2" id="KW-1185">Reference proteome</keyword>
<dbReference type="OrthoDB" id="1443823at2"/>
<dbReference type="EMBL" id="FPAS01000001">
    <property type="protein sequence ID" value="SFT35328.1"/>
    <property type="molecule type" value="Genomic_DNA"/>
</dbReference>
<dbReference type="AlphaFoldDB" id="A0A1I6XAH3"/>